<dbReference type="EMBL" id="CM031809">
    <property type="protein sequence ID" value="KAG6669936.1"/>
    <property type="molecule type" value="Genomic_DNA"/>
</dbReference>
<dbReference type="AlphaFoldDB" id="A0A8T1RT69"/>
<organism evidence="1 2">
    <name type="scientific">Carya illinoinensis</name>
    <name type="common">Pecan</name>
    <dbReference type="NCBI Taxonomy" id="32201"/>
    <lineage>
        <taxon>Eukaryota</taxon>
        <taxon>Viridiplantae</taxon>
        <taxon>Streptophyta</taxon>
        <taxon>Embryophyta</taxon>
        <taxon>Tracheophyta</taxon>
        <taxon>Spermatophyta</taxon>
        <taxon>Magnoliopsida</taxon>
        <taxon>eudicotyledons</taxon>
        <taxon>Gunneridae</taxon>
        <taxon>Pentapetalae</taxon>
        <taxon>rosids</taxon>
        <taxon>fabids</taxon>
        <taxon>Fagales</taxon>
        <taxon>Juglandaceae</taxon>
        <taxon>Carya</taxon>
    </lineage>
</organism>
<evidence type="ECO:0000313" key="1">
    <source>
        <dbReference type="EMBL" id="KAG6669936.1"/>
    </source>
</evidence>
<accession>A0A8T1RT69</accession>
<protein>
    <submittedName>
        <fullName evidence="1">Uncharacterized protein</fullName>
    </submittedName>
</protein>
<evidence type="ECO:0000313" key="2">
    <source>
        <dbReference type="Proteomes" id="UP000811609"/>
    </source>
</evidence>
<comment type="caution">
    <text evidence="1">The sequence shown here is derived from an EMBL/GenBank/DDBJ whole genome shotgun (WGS) entry which is preliminary data.</text>
</comment>
<dbReference type="Proteomes" id="UP000811609">
    <property type="component" value="Chromosome 1"/>
</dbReference>
<keyword evidence="2" id="KW-1185">Reference proteome</keyword>
<sequence length="156" mass="17692">MEEAERDPKTVFVKFFIRGILSTLSEAKGNMLLSMQAKATTDSSTSSMSKVSGKDNSLEYTMSISLPTISSQSQSAMSWVASAGSRPKLKTRRLKSLRLMAWNMLNSSCATEVFAKEEDPEGGKDEPAFVVERRLDWLRIKFCPLWRNWICFYKDE</sequence>
<reference evidence="1" key="1">
    <citation type="submission" date="2020-12" db="EMBL/GenBank/DDBJ databases">
        <title>WGS assembly of Carya illinoinensis cv. Pawnee.</title>
        <authorList>
            <person name="Platts A."/>
            <person name="Shu S."/>
            <person name="Wright S."/>
            <person name="Barry K."/>
            <person name="Edger P."/>
            <person name="Pires J.C."/>
            <person name="Schmutz J."/>
        </authorList>
    </citation>
    <scope>NUCLEOTIDE SEQUENCE</scope>
    <source>
        <tissue evidence="1">Leaf</tissue>
    </source>
</reference>
<gene>
    <name evidence="1" type="ORF">CIPAW_01G277200</name>
</gene>
<name>A0A8T1RT69_CARIL</name>
<proteinExistence type="predicted"/>